<accession>A0AAN2CAN2</accession>
<dbReference type="GO" id="GO:0043420">
    <property type="term" value="P:anthranilate metabolic process"/>
    <property type="evidence" value="ECO:0007669"/>
    <property type="project" value="TreeGrafter"/>
</dbReference>
<dbReference type="InterPro" id="IPR015424">
    <property type="entry name" value="PyrdxlP-dep_Trfase"/>
</dbReference>
<evidence type="ECO:0000256" key="6">
    <source>
        <dbReference type="RuleBase" id="RU004504"/>
    </source>
</evidence>
<dbReference type="InterPro" id="IPR015421">
    <property type="entry name" value="PyrdxlP-dep_Trfase_major"/>
</dbReference>
<comment type="cofactor">
    <cofactor evidence="1 6">
        <name>pyridoxal 5'-phosphate</name>
        <dbReference type="ChEBI" id="CHEBI:597326"/>
    </cofactor>
</comment>
<feature type="domain" description="Aminotransferase class V" evidence="7">
    <location>
        <begin position="101"/>
        <end position="375"/>
    </location>
</feature>
<evidence type="ECO:0000256" key="5">
    <source>
        <dbReference type="RuleBase" id="RU004075"/>
    </source>
</evidence>
<dbReference type="GO" id="GO:0009435">
    <property type="term" value="P:NAD+ biosynthetic process"/>
    <property type="evidence" value="ECO:0007669"/>
    <property type="project" value="InterPro"/>
</dbReference>
<dbReference type="PANTHER" id="PTHR14084:SF0">
    <property type="entry name" value="KYNURENINASE"/>
    <property type="match status" value="1"/>
</dbReference>
<dbReference type="EMBL" id="AP025523">
    <property type="protein sequence ID" value="BDE07123.1"/>
    <property type="molecule type" value="Genomic_DNA"/>
</dbReference>
<reference evidence="8 9" key="1">
    <citation type="journal article" date="2022" name="ISME Commun">
        <title>Vulcanimicrobium alpinus gen. nov. sp. nov., the first cultivated representative of the candidate phylum 'Eremiobacterota', is a metabolically versatile aerobic anoxygenic phototroph.</title>
        <authorList>
            <person name="Yabe S."/>
            <person name="Muto K."/>
            <person name="Abe K."/>
            <person name="Yokota A."/>
            <person name="Staudigel H."/>
            <person name="Tebo B.M."/>
        </authorList>
    </citation>
    <scope>NUCLEOTIDE SEQUENCE [LARGE SCALE GENOMIC DNA]</scope>
    <source>
        <strain evidence="8 9">WC8-2</strain>
    </source>
</reference>
<dbReference type="InterPro" id="IPR015422">
    <property type="entry name" value="PyrdxlP-dep_Trfase_small"/>
</dbReference>
<dbReference type="InterPro" id="IPR000192">
    <property type="entry name" value="Aminotrans_V_dom"/>
</dbReference>
<keyword evidence="4" id="KW-0663">Pyridoxal phosphate</keyword>
<keyword evidence="3" id="KW-0378">Hydrolase</keyword>
<dbReference type="GO" id="GO:0019441">
    <property type="term" value="P:L-tryptophan catabolic process to kynurenine"/>
    <property type="evidence" value="ECO:0007669"/>
    <property type="project" value="TreeGrafter"/>
</dbReference>
<keyword evidence="2" id="KW-0662">Pyridine nucleotide biosynthesis</keyword>
<dbReference type="PANTHER" id="PTHR14084">
    <property type="entry name" value="KYNURENINASE"/>
    <property type="match status" value="1"/>
</dbReference>
<sequence>MIASQHQPAALRPRFAGLDGATWLVSHSMGAPPHAAREALARYWEQWAQGGPEGAWPGWLDDARAIGDGIGAIVGAAPGTVSLAPNVSLLQSALASSLDLRGERNEIVYEALQFPSLAYVWQAWERAGARTLRVPTDDGRTIPTDRICSAITERTALVVLSHAYYQSAVLIDLPPIVARAHEAGALVVLDAYQTAGIVPFDVTALDLDIVVGGSHKWLCGGPGCGWMYVKPQLAQRFRPMVTGWFGHREPFAFEPPPIDYAPDQLRWATGTPTIPGYVAARAGHEIIREVGVATIREHNARLTRRLSDAALERGWTVNTPLDPAKRTGWVGIDVPHAEQVQHELHERRIYVDHRPGCGLRVSAHLYTTDDEIDVFLAAMDDVVSR</sequence>
<dbReference type="InterPro" id="IPR010111">
    <property type="entry name" value="Kynureninase"/>
</dbReference>
<dbReference type="Gene3D" id="3.90.1150.10">
    <property type="entry name" value="Aspartate Aminotransferase, domain 1"/>
    <property type="match status" value="1"/>
</dbReference>
<proteinExistence type="inferred from homology"/>
<dbReference type="GO" id="GO:0030429">
    <property type="term" value="F:kynureninase activity"/>
    <property type="evidence" value="ECO:0007669"/>
    <property type="project" value="InterPro"/>
</dbReference>
<dbReference type="AlphaFoldDB" id="A0AAN2CAN2"/>
<dbReference type="Proteomes" id="UP001317532">
    <property type="component" value="Chromosome"/>
</dbReference>
<evidence type="ECO:0000256" key="2">
    <source>
        <dbReference type="ARBA" id="ARBA00022642"/>
    </source>
</evidence>
<dbReference type="InterPro" id="IPR020578">
    <property type="entry name" value="Aminotrans_V_PyrdxlP_BS"/>
</dbReference>
<keyword evidence="9" id="KW-1185">Reference proteome</keyword>
<dbReference type="Gene3D" id="3.40.640.10">
    <property type="entry name" value="Type I PLP-dependent aspartate aminotransferase-like (Major domain)"/>
    <property type="match status" value="1"/>
</dbReference>
<dbReference type="GO" id="GO:0030170">
    <property type="term" value="F:pyridoxal phosphate binding"/>
    <property type="evidence" value="ECO:0007669"/>
    <property type="project" value="InterPro"/>
</dbReference>
<evidence type="ECO:0000313" key="8">
    <source>
        <dbReference type="EMBL" id="BDE07123.1"/>
    </source>
</evidence>
<dbReference type="PROSITE" id="PS00595">
    <property type="entry name" value="AA_TRANSFER_CLASS_5"/>
    <property type="match status" value="1"/>
</dbReference>
<evidence type="ECO:0000313" key="9">
    <source>
        <dbReference type="Proteomes" id="UP001317532"/>
    </source>
</evidence>
<name>A0AAN2CAN2_UNVUL</name>
<dbReference type="KEGG" id="vab:WPS_23990"/>
<dbReference type="RefSeq" id="WP_317994735.1">
    <property type="nucleotide sequence ID" value="NZ_AP025523.1"/>
</dbReference>
<dbReference type="SUPFAM" id="SSF53383">
    <property type="entry name" value="PLP-dependent transferases"/>
    <property type="match status" value="1"/>
</dbReference>
<evidence type="ECO:0000259" key="7">
    <source>
        <dbReference type="Pfam" id="PF00266"/>
    </source>
</evidence>
<dbReference type="Pfam" id="PF00266">
    <property type="entry name" value="Aminotran_5"/>
    <property type="match status" value="1"/>
</dbReference>
<evidence type="ECO:0000256" key="3">
    <source>
        <dbReference type="ARBA" id="ARBA00022801"/>
    </source>
</evidence>
<organism evidence="8 9">
    <name type="scientific">Vulcanimicrobium alpinum</name>
    <dbReference type="NCBI Taxonomy" id="3016050"/>
    <lineage>
        <taxon>Bacteria</taxon>
        <taxon>Bacillati</taxon>
        <taxon>Vulcanimicrobiota</taxon>
        <taxon>Vulcanimicrobiia</taxon>
        <taxon>Vulcanimicrobiales</taxon>
        <taxon>Vulcanimicrobiaceae</taxon>
        <taxon>Vulcanimicrobium</taxon>
    </lineage>
</organism>
<gene>
    <name evidence="8" type="ORF">WPS_23990</name>
</gene>
<evidence type="ECO:0000256" key="1">
    <source>
        <dbReference type="ARBA" id="ARBA00001933"/>
    </source>
</evidence>
<protein>
    <recommendedName>
        <fullName evidence="7">Aminotransferase class V domain-containing protein</fullName>
    </recommendedName>
</protein>
<evidence type="ECO:0000256" key="4">
    <source>
        <dbReference type="ARBA" id="ARBA00022898"/>
    </source>
</evidence>
<dbReference type="GO" id="GO:0005737">
    <property type="term" value="C:cytoplasm"/>
    <property type="evidence" value="ECO:0007669"/>
    <property type="project" value="InterPro"/>
</dbReference>
<comment type="similarity">
    <text evidence="5">Belongs to the class-V pyridoxal-phosphate-dependent aminotransferase family.</text>
</comment>